<dbReference type="AlphaFoldDB" id="A0A5E7MXY9"/>
<dbReference type="InterPro" id="IPR041561">
    <property type="entry name" value="PglD_N"/>
</dbReference>
<sequence>MKKYFGIIGAGGYGREVIPLAKAMVDKLPASDAAELYFVVEGDVGDETINGYPVISLDDFLALPGERLFNIAIGASDARERISAACESQGARAFSVIAGNAVILDNNDIAEGAVLSPFVTVTSNAKIGKHFHANIYSYVAHDCVIGDFVTFAPGVKCNGNVVIEDHAYIGTGASIIQGKPSRPLTIGRGAIVGMGAVVTKSVPPGVTVVGNPARPLTREALRK</sequence>
<dbReference type="InterPro" id="IPR011004">
    <property type="entry name" value="Trimer_LpxA-like_sf"/>
</dbReference>
<dbReference type="EMBL" id="CABVIN010000006">
    <property type="protein sequence ID" value="VVP29023.1"/>
    <property type="molecule type" value="Genomic_DNA"/>
</dbReference>
<feature type="domain" description="PglD N-terminal" evidence="4">
    <location>
        <begin position="7"/>
        <end position="83"/>
    </location>
</feature>
<evidence type="ECO:0000259" key="4">
    <source>
        <dbReference type="Pfam" id="PF17836"/>
    </source>
</evidence>
<dbReference type="SUPFAM" id="SSF51161">
    <property type="entry name" value="Trimeric LpxA-like enzymes"/>
    <property type="match status" value="1"/>
</dbReference>
<dbReference type="PANTHER" id="PTHR43300:SF7">
    <property type="entry name" value="UDP-N-ACETYLBACILLOSAMINE N-ACETYLTRANSFERASE"/>
    <property type="match status" value="1"/>
</dbReference>
<feature type="site" description="Increases basicity of active site His" evidence="2">
    <location>
        <position position="142"/>
    </location>
</feature>
<dbReference type="PANTHER" id="PTHR43300">
    <property type="entry name" value="ACETYLTRANSFERASE"/>
    <property type="match status" value="1"/>
</dbReference>
<comment type="similarity">
    <text evidence="1">Belongs to the transferase hexapeptide repeat family.</text>
</comment>
<dbReference type="CDD" id="cd03360">
    <property type="entry name" value="LbH_AT_putative"/>
    <property type="match status" value="1"/>
</dbReference>
<dbReference type="Pfam" id="PF17836">
    <property type="entry name" value="PglD_N"/>
    <property type="match status" value="1"/>
</dbReference>
<evidence type="ECO:0000313" key="5">
    <source>
        <dbReference type="EMBL" id="VVP29023.1"/>
    </source>
</evidence>
<dbReference type="Proteomes" id="UP000377224">
    <property type="component" value="Unassembled WGS sequence"/>
</dbReference>
<feature type="active site" description="Proton acceptor" evidence="2">
    <location>
        <position position="141"/>
    </location>
</feature>
<protein>
    <submittedName>
        <fullName evidence="5">GDP-perosamine N-acetyltransferase</fullName>
        <ecNumber evidence="5">2.3.1.227</ecNumber>
    </submittedName>
</protein>
<keyword evidence="5" id="KW-0012">Acyltransferase</keyword>
<dbReference type="RefSeq" id="WP_064391432.1">
    <property type="nucleotide sequence ID" value="NZ_CABVIN010000006.1"/>
</dbReference>
<dbReference type="InterPro" id="IPR020019">
    <property type="entry name" value="AcTrfase_PglD-like"/>
</dbReference>
<organism evidence="5 6">
    <name type="scientific">Pseudomonas fluorescens</name>
    <dbReference type="NCBI Taxonomy" id="294"/>
    <lineage>
        <taxon>Bacteria</taxon>
        <taxon>Pseudomonadati</taxon>
        <taxon>Pseudomonadota</taxon>
        <taxon>Gammaproteobacteria</taxon>
        <taxon>Pseudomonadales</taxon>
        <taxon>Pseudomonadaceae</taxon>
        <taxon>Pseudomonas</taxon>
    </lineage>
</organism>
<evidence type="ECO:0000256" key="3">
    <source>
        <dbReference type="PIRSR" id="PIRSR620019-2"/>
    </source>
</evidence>
<dbReference type="GO" id="GO:0016746">
    <property type="term" value="F:acyltransferase activity"/>
    <property type="evidence" value="ECO:0007669"/>
    <property type="project" value="UniProtKB-KW"/>
</dbReference>
<dbReference type="Gene3D" id="2.160.10.10">
    <property type="entry name" value="Hexapeptide repeat proteins"/>
    <property type="match status" value="1"/>
</dbReference>
<feature type="binding site" evidence="3">
    <location>
        <position position="74"/>
    </location>
    <ligand>
        <name>substrate</name>
    </ligand>
</feature>
<accession>A0A5E7MXY9</accession>
<proteinExistence type="inferred from homology"/>
<keyword evidence="5" id="KW-0808">Transferase</keyword>
<reference evidence="5 6" key="1">
    <citation type="submission" date="2019-09" db="EMBL/GenBank/DDBJ databases">
        <authorList>
            <person name="Chandra G."/>
            <person name="Truman W A."/>
        </authorList>
    </citation>
    <scope>NUCLEOTIDE SEQUENCE [LARGE SCALE GENOMIC DNA]</scope>
    <source>
        <strain evidence="5">PS896</strain>
    </source>
</reference>
<dbReference type="InterPro" id="IPR050179">
    <property type="entry name" value="Trans_hexapeptide_repeat"/>
</dbReference>
<gene>
    <name evidence="5" type="primary">perB</name>
    <name evidence="5" type="ORF">PS896_04245</name>
</gene>
<dbReference type="EC" id="2.3.1.227" evidence="5"/>
<evidence type="ECO:0000313" key="6">
    <source>
        <dbReference type="Proteomes" id="UP000377224"/>
    </source>
</evidence>
<dbReference type="Gene3D" id="3.40.50.20">
    <property type="match status" value="1"/>
</dbReference>
<name>A0A5E7MXY9_PSEFL</name>
<evidence type="ECO:0000256" key="2">
    <source>
        <dbReference type="PIRSR" id="PIRSR620019-1"/>
    </source>
</evidence>
<evidence type="ECO:0000256" key="1">
    <source>
        <dbReference type="ARBA" id="ARBA00007274"/>
    </source>
</evidence>
<dbReference type="NCBIfam" id="TIGR03570">
    <property type="entry name" value="NeuD_NnaD"/>
    <property type="match status" value="1"/>
</dbReference>